<dbReference type="Ensembl" id="ENSDCDT00010049497.1">
    <property type="protein sequence ID" value="ENSDCDP00010039713.1"/>
    <property type="gene ID" value="ENSDCDG00010025478.1"/>
</dbReference>
<keyword evidence="1" id="KW-0732">Signal</keyword>
<evidence type="ECO:0000313" key="4">
    <source>
        <dbReference type="Proteomes" id="UP000694580"/>
    </source>
</evidence>
<keyword evidence="4" id="KW-1185">Reference proteome</keyword>
<feature type="signal peptide" evidence="1">
    <location>
        <begin position="1"/>
        <end position="22"/>
    </location>
</feature>
<feature type="chain" id="PRO_5044680180" description="Beta-defensin" evidence="1">
    <location>
        <begin position="23"/>
        <end position="62"/>
    </location>
</feature>
<reference evidence="3" key="2">
    <citation type="submission" date="2025-05" db="UniProtKB">
        <authorList>
            <consortium name="Ensembl"/>
        </authorList>
    </citation>
    <scope>IDENTIFICATION</scope>
</reference>
<evidence type="ECO:0008006" key="5">
    <source>
        <dbReference type="Google" id="ProtNLM"/>
    </source>
</evidence>
<evidence type="ECO:0000313" key="2">
    <source>
        <dbReference type="Ensembl" id="ENSDCDP00010029772.1"/>
    </source>
</evidence>
<dbReference type="Proteomes" id="UP000694580">
    <property type="component" value="Chromosome 19"/>
</dbReference>
<dbReference type="AlphaFoldDB" id="A0A8C4AF45"/>
<evidence type="ECO:0000256" key="1">
    <source>
        <dbReference type="SAM" id="SignalP"/>
    </source>
</evidence>
<proteinExistence type="predicted"/>
<name>A0A8C4AF45_9TELE</name>
<dbReference type="Ensembl" id="ENSDCDT00010036928.1">
    <property type="protein sequence ID" value="ENSDCDP00010029772.1"/>
    <property type="gene ID" value="ENSDCDG00010018989.1"/>
</dbReference>
<accession>A0A8C4AF45</accession>
<reference evidence="2 4" key="1">
    <citation type="submission" date="2020-06" db="EMBL/GenBank/DDBJ databases">
        <authorList>
            <consortium name="Wellcome Sanger Institute Data Sharing"/>
        </authorList>
    </citation>
    <scope>NUCLEOTIDE SEQUENCE [LARGE SCALE GENOMIC DNA]</scope>
</reference>
<protein>
    <recommendedName>
        <fullName evidence="5">Beta-defensin</fullName>
    </recommendedName>
</protein>
<evidence type="ECO:0000313" key="3">
    <source>
        <dbReference type="Ensembl" id="ENSDCDP00010039713.1"/>
    </source>
</evidence>
<sequence>MSRPYFLFFMLLGFIFLTDAAAMFPWGCANYSGVCRSHCLPTELMFGPYGCEKGFVCCVSKI</sequence>
<dbReference type="GeneTree" id="ENSGT00960000187097"/>
<organism evidence="3 4">
    <name type="scientific">Denticeps clupeoides</name>
    <name type="common">denticle herring</name>
    <dbReference type="NCBI Taxonomy" id="299321"/>
    <lineage>
        <taxon>Eukaryota</taxon>
        <taxon>Metazoa</taxon>
        <taxon>Chordata</taxon>
        <taxon>Craniata</taxon>
        <taxon>Vertebrata</taxon>
        <taxon>Euteleostomi</taxon>
        <taxon>Actinopterygii</taxon>
        <taxon>Neopterygii</taxon>
        <taxon>Teleostei</taxon>
        <taxon>Clupei</taxon>
        <taxon>Clupeiformes</taxon>
        <taxon>Denticipitoidei</taxon>
        <taxon>Denticipitidae</taxon>
        <taxon>Denticeps</taxon>
    </lineage>
</organism>